<dbReference type="RefSeq" id="WP_186866453.1">
    <property type="nucleotide sequence ID" value="NZ_JACOPH010000002.1"/>
</dbReference>
<gene>
    <name evidence="1" type="ORF">H8S17_04830</name>
</gene>
<dbReference type="AlphaFoldDB" id="A0A923RSF0"/>
<evidence type="ECO:0000313" key="2">
    <source>
        <dbReference type="Proteomes" id="UP000606720"/>
    </source>
</evidence>
<protein>
    <submittedName>
        <fullName evidence="1">Uncharacterized protein</fullName>
    </submittedName>
</protein>
<organism evidence="1 2">
    <name type="scientific">Roseburia zhanii</name>
    <dbReference type="NCBI Taxonomy" id="2763064"/>
    <lineage>
        <taxon>Bacteria</taxon>
        <taxon>Bacillati</taxon>
        <taxon>Bacillota</taxon>
        <taxon>Clostridia</taxon>
        <taxon>Lachnospirales</taxon>
        <taxon>Lachnospiraceae</taxon>
        <taxon>Roseburia</taxon>
    </lineage>
</organism>
<keyword evidence="2" id="KW-1185">Reference proteome</keyword>
<dbReference type="EMBL" id="JACOPH010000002">
    <property type="protein sequence ID" value="MBC5713543.1"/>
    <property type="molecule type" value="Genomic_DNA"/>
</dbReference>
<evidence type="ECO:0000313" key="1">
    <source>
        <dbReference type="EMBL" id="MBC5713543.1"/>
    </source>
</evidence>
<proteinExistence type="predicted"/>
<sequence>MKEHSKSSEWLIQYIKEQKISIKQMAADLHIDEDRFVDGAVFGIEEFLDICGYLHITPERVQKEIRENDKVSM</sequence>
<dbReference type="Proteomes" id="UP000606720">
    <property type="component" value="Unassembled WGS sequence"/>
</dbReference>
<accession>A0A923RSF0</accession>
<comment type="caution">
    <text evidence="1">The sequence shown here is derived from an EMBL/GenBank/DDBJ whole genome shotgun (WGS) entry which is preliminary data.</text>
</comment>
<reference evidence="1" key="1">
    <citation type="submission" date="2020-08" db="EMBL/GenBank/DDBJ databases">
        <title>Genome public.</title>
        <authorList>
            <person name="Liu C."/>
            <person name="Sun Q."/>
        </authorList>
    </citation>
    <scope>NUCLEOTIDE SEQUENCE</scope>
    <source>
        <strain evidence="1">BX1005</strain>
    </source>
</reference>
<name>A0A923RSF0_9FIRM</name>